<gene>
    <name evidence="2" type="ORF">ACFSUF_16230</name>
</gene>
<dbReference type="RefSeq" id="WP_377604295.1">
    <property type="nucleotide sequence ID" value="NZ_JBHUME010000009.1"/>
</dbReference>
<dbReference type="Pfam" id="PF00583">
    <property type="entry name" value="Acetyltransf_1"/>
    <property type="match status" value="1"/>
</dbReference>
<dbReference type="GO" id="GO:0016746">
    <property type="term" value="F:acyltransferase activity"/>
    <property type="evidence" value="ECO:0007669"/>
    <property type="project" value="UniProtKB-KW"/>
</dbReference>
<dbReference type="InterPro" id="IPR000182">
    <property type="entry name" value="GNAT_dom"/>
</dbReference>
<keyword evidence="2" id="KW-0808">Transferase</keyword>
<organism evidence="2 3">
    <name type="scientific">Paenibacillus gansuensis</name>
    <dbReference type="NCBI Taxonomy" id="306542"/>
    <lineage>
        <taxon>Bacteria</taxon>
        <taxon>Bacillati</taxon>
        <taxon>Bacillota</taxon>
        <taxon>Bacilli</taxon>
        <taxon>Bacillales</taxon>
        <taxon>Paenibacillaceae</taxon>
        <taxon>Paenibacillus</taxon>
    </lineage>
</organism>
<dbReference type="InterPro" id="IPR016181">
    <property type="entry name" value="Acyl_CoA_acyltransferase"/>
</dbReference>
<accession>A0ABW5PGD0</accession>
<keyword evidence="3" id="KW-1185">Reference proteome</keyword>
<dbReference type="Gene3D" id="3.40.630.30">
    <property type="match status" value="1"/>
</dbReference>
<dbReference type="EMBL" id="JBHUME010000009">
    <property type="protein sequence ID" value="MFD2613964.1"/>
    <property type="molecule type" value="Genomic_DNA"/>
</dbReference>
<reference evidence="3" key="1">
    <citation type="journal article" date="2019" name="Int. J. Syst. Evol. Microbiol.">
        <title>The Global Catalogue of Microorganisms (GCM) 10K type strain sequencing project: providing services to taxonomists for standard genome sequencing and annotation.</title>
        <authorList>
            <consortium name="The Broad Institute Genomics Platform"/>
            <consortium name="The Broad Institute Genome Sequencing Center for Infectious Disease"/>
            <person name="Wu L."/>
            <person name="Ma J."/>
        </authorList>
    </citation>
    <scope>NUCLEOTIDE SEQUENCE [LARGE SCALE GENOMIC DNA]</scope>
    <source>
        <strain evidence="3">KCTC 3950</strain>
    </source>
</reference>
<evidence type="ECO:0000313" key="2">
    <source>
        <dbReference type="EMBL" id="MFD2613964.1"/>
    </source>
</evidence>
<evidence type="ECO:0000313" key="3">
    <source>
        <dbReference type="Proteomes" id="UP001597541"/>
    </source>
</evidence>
<feature type="domain" description="N-acetyltransferase" evidence="1">
    <location>
        <begin position="31"/>
        <end position="174"/>
    </location>
</feature>
<evidence type="ECO:0000259" key="1">
    <source>
        <dbReference type="PROSITE" id="PS51186"/>
    </source>
</evidence>
<proteinExistence type="predicted"/>
<comment type="caution">
    <text evidence="2">The sequence shown here is derived from an EMBL/GenBank/DDBJ whole genome shotgun (WGS) entry which is preliminary data.</text>
</comment>
<dbReference type="Proteomes" id="UP001597541">
    <property type="component" value="Unassembled WGS sequence"/>
</dbReference>
<dbReference type="SUPFAM" id="SSF55729">
    <property type="entry name" value="Acyl-CoA N-acyltransferases (Nat)"/>
    <property type="match status" value="1"/>
</dbReference>
<sequence>MISRSKLSFPSGAGHQNGDWQLLPLKTRDFQIISVWTREWMDPLNPHVYELTKFSCPGYTDYIKMQQSSLVPETILLALYAGNDIAAFAEYSLDEEKLFVNNFAVDARFRNRGAGRAMLDALEHIAQDQGRPAVELDCFVWNDAVLHMYLKRGYLVTSTSYWLTGPNPAAAFLPSEACAVYESASSEDCHNRYGFSTLRLKVNGADQAVFRLHERYFRIVSGDNPLSPGLLRALYSIDPGRELFVISKQPELAGNPSFQLVSASVRMRLSLS</sequence>
<dbReference type="PROSITE" id="PS51186">
    <property type="entry name" value="GNAT"/>
    <property type="match status" value="1"/>
</dbReference>
<keyword evidence="2" id="KW-0012">Acyltransferase</keyword>
<dbReference type="EC" id="2.3.1.-" evidence="2"/>
<protein>
    <submittedName>
        <fullName evidence="2">GNAT family N-acetyltransferase</fullName>
        <ecNumber evidence="2">2.3.1.-</ecNumber>
    </submittedName>
</protein>
<name>A0ABW5PGD0_9BACL</name>
<dbReference type="CDD" id="cd04301">
    <property type="entry name" value="NAT_SF"/>
    <property type="match status" value="1"/>
</dbReference>